<name>A0A5N0V7C9_9PSEU</name>
<dbReference type="InterPro" id="IPR036390">
    <property type="entry name" value="WH_DNA-bd_sf"/>
</dbReference>
<keyword evidence="3" id="KW-0804">Transcription</keyword>
<feature type="region of interest" description="Disordered" evidence="4">
    <location>
        <begin position="67"/>
        <end position="89"/>
    </location>
</feature>
<comment type="caution">
    <text evidence="6">The sequence shown here is derived from an EMBL/GenBank/DDBJ whole genome shotgun (WGS) entry which is preliminary data.</text>
</comment>
<dbReference type="GO" id="GO:0003677">
    <property type="term" value="F:DNA binding"/>
    <property type="evidence" value="ECO:0007669"/>
    <property type="project" value="UniProtKB-KW"/>
</dbReference>
<dbReference type="GO" id="GO:0003700">
    <property type="term" value="F:DNA-binding transcription factor activity"/>
    <property type="evidence" value="ECO:0007669"/>
    <property type="project" value="InterPro"/>
</dbReference>
<evidence type="ECO:0000313" key="7">
    <source>
        <dbReference type="Proteomes" id="UP000319769"/>
    </source>
</evidence>
<evidence type="ECO:0000313" key="6">
    <source>
        <dbReference type="EMBL" id="KAA9160931.1"/>
    </source>
</evidence>
<dbReference type="SUPFAM" id="SSF46785">
    <property type="entry name" value="Winged helix' DNA-binding domain"/>
    <property type="match status" value="1"/>
</dbReference>
<dbReference type="OrthoDB" id="4164516at2"/>
<dbReference type="InterPro" id="IPR050679">
    <property type="entry name" value="Bact_HTH_transcr_reg"/>
</dbReference>
<dbReference type="EMBL" id="VMNW02000019">
    <property type="protein sequence ID" value="KAA9160931.1"/>
    <property type="molecule type" value="Genomic_DNA"/>
</dbReference>
<evidence type="ECO:0000256" key="2">
    <source>
        <dbReference type="ARBA" id="ARBA00023125"/>
    </source>
</evidence>
<dbReference type="Gene3D" id="1.10.10.10">
    <property type="entry name" value="Winged helix-like DNA-binding domain superfamily/Winged helix DNA-binding domain"/>
    <property type="match status" value="1"/>
</dbReference>
<sequence>MYEQVAAHLEQRIRSGELPPNRPLPSEKGLSHEYGVSLGTSRHAVRLLSFRGLVKVIRSKGVYVMPLPGSGDGEQVTPETGCTCERQLP</sequence>
<evidence type="ECO:0000256" key="3">
    <source>
        <dbReference type="ARBA" id="ARBA00023163"/>
    </source>
</evidence>
<reference evidence="6" key="1">
    <citation type="submission" date="2019-09" db="EMBL/GenBank/DDBJ databases">
        <authorList>
            <person name="Teo W.F.A."/>
            <person name="Duangmal K."/>
        </authorList>
    </citation>
    <scope>NUCLEOTIDE SEQUENCE [LARGE SCALE GENOMIC DNA]</scope>
    <source>
        <strain evidence="6">K81G1</strain>
    </source>
</reference>
<keyword evidence="2" id="KW-0238">DNA-binding</keyword>
<gene>
    <name evidence="6" type="ORF">FPZ12_015770</name>
</gene>
<dbReference type="InterPro" id="IPR036388">
    <property type="entry name" value="WH-like_DNA-bd_sf"/>
</dbReference>
<protein>
    <submittedName>
        <fullName evidence="6">Winged helix-turn-helix transcriptional regulator</fullName>
    </submittedName>
</protein>
<dbReference type="SMART" id="SM00345">
    <property type="entry name" value="HTH_GNTR"/>
    <property type="match status" value="1"/>
</dbReference>
<proteinExistence type="predicted"/>
<dbReference type="AlphaFoldDB" id="A0A5N0V7C9"/>
<dbReference type="PANTHER" id="PTHR44846:SF17">
    <property type="entry name" value="GNTR-FAMILY TRANSCRIPTIONAL REGULATOR"/>
    <property type="match status" value="1"/>
</dbReference>
<dbReference type="CDD" id="cd07377">
    <property type="entry name" value="WHTH_GntR"/>
    <property type="match status" value="1"/>
</dbReference>
<evidence type="ECO:0000256" key="1">
    <source>
        <dbReference type="ARBA" id="ARBA00023015"/>
    </source>
</evidence>
<accession>A0A5N0V7C9</accession>
<keyword evidence="1" id="KW-0805">Transcription regulation</keyword>
<dbReference type="PANTHER" id="PTHR44846">
    <property type="entry name" value="MANNOSYL-D-GLYCERATE TRANSPORT/METABOLISM SYSTEM REPRESSOR MNGR-RELATED"/>
    <property type="match status" value="1"/>
</dbReference>
<evidence type="ECO:0000259" key="5">
    <source>
        <dbReference type="PROSITE" id="PS50949"/>
    </source>
</evidence>
<dbReference type="PROSITE" id="PS50949">
    <property type="entry name" value="HTH_GNTR"/>
    <property type="match status" value="1"/>
</dbReference>
<dbReference type="GO" id="GO:0045892">
    <property type="term" value="P:negative regulation of DNA-templated transcription"/>
    <property type="evidence" value="ECO:0007669"/>
    <property type="project" value="TreeGrafter"/>
</dbReference>
<dbReference type="InterPro" id="IPR000524">
    <property type="entry name" value="Tscrpt_reg_HTH_GntR"/>
</dbReference>
<evidence type="ECO:0000256" key="4">
    <source>
        <dbReference type="SAM" id="MobiDB-lite"/>
    </source>
</evidence>
<feature type="domain" description="HTH gntR-type" evidence="5">
    <location>
        <begin position="1"/>
        <end position="67"/>
    </location>
</feature>
<dbReference type="Proteomes" id="UP000319769">
    <property type="component" value="Unassembled WGS sequence"/>
</dbReference>
<keyword evidence="7" id="KW-1185">Reference proteome</keyword>
<dbReference type="Pfam" id="PF00392">
    <property type="entry name" value="GntR"/>
    <property type="match status" value="1"/>
</dbReference>
<organism evidence="6 7">
    <name type="scientific">Amycolatopsis acidicola</name>
    <dbReference type="NCBI Taxonomy" id="2596893"/>
    <lineage>
        <taxon>Bacteria</taxon>
        <taxon>Bacillati</taxon>
        <taxon>Actinomycetota</taxon>
        <taxon>Actinomycetes</taxon>
        <taxon>Pseudonocardiales</taxon>
        <taxon>Pseudonocardiaceae</taxon>
        <taxon>Amycolatopsis</taxon>
    </lineage>
</organism>